<dbReference type="GO" id="GO:0019135">
    <property type="term" value="F:deoxyhypusine monooxygenase activity"/>
    <property type="evidence" value="ECO:0007669"/>
    <property type="project" value="TreeGrafter"/>
</dbReference>
<dbReference type="InterPro" id="IPR004155">
    <property type="entry name" value="PBS_lyase_HEAT"/>
</dbReference>
<keyword evidence="3" id="KW-1185">Reference proteome</keyword>
<dbReference type="InterPro" id="IPR011989">
    <property type="entry name" value="ARM-like"/>
</dbReference>
<sequence precursor="true">MNVSVSARFKAVPRAIIATCVATMCVVATCRAADGPPIKDPNVTWLHLEQPEIVIKKPEIGWSDSLQDLWLRSLLLDEAELKRDVTDALTLAQSLGMQAKPEFRDVLWQIIQDPELPTSVRVSAAQAYVAMGKPPQIDELSGVAQRWPTALAVVLEPALAAWDYRPLRELWQRRLQTDDTDPVLRRVAVEALGTVREGAAEAALVELLQDPHQPSSLQLVAARSLARLPSPRLLELAQAALDDPAASVMQRLLAVQLLKEQDSDAAIEMLERFADVEDRVVAGEALRQLLRIAPSSVLARAGETIGDSDANVRAVTVAALATAPTPANIELLAKSLSDPVLEIRRTARGHLFRFAEDQALRPHVVQQATAVLKGEAWRGIEQALVLLTKLQNRDSRQRLFQLLEHDRDEVMETAAWSIKKLAQPAWAEQCFGALQQALERFDGQASDAMADTLTHLVETMGVLQMQESLELQRTFVPKNAPFSRTIRGAAVWSIGEILRDQPQADVVAELESRLNDANPAFPETEIVRGMAAVALGKMQSQGSLQHLEQWREIDGLNSFTGGRSAWAIFKLTGEPMGEVEMPASTLGGWFIQPLE</sequence>
<reference evidence="2 3" key="1">
    <citation type="submission" date="2019-08" db="EMBL/GenBank/DDBJ databases">
        <title>Deep-cultivation of Planctomycetes and their phenomic and genomic characterization uncovers novel biology.</title>
        <authorList>
            <person name="Wiegand S."/>
            <person name="Jogler M."/>
            <person name="Boedeker C."/>
            <person name="Pinto D."/>
            <person name="Vollmers J."/>
            <person name="Rivas-Marin E."/>
            <person name="Kohn T."/>
            <person name="Peeters S.H."/>
            <person name="Heuer A."/>
            <person name="Rast P."/>
            <person name="Oberbeckmann S."/>
            <person name="Bunk B."/>
            <person name="Jeske O."/>
            <person name="Meyerdierks A."/>
            <person name="Storesund J.E."/>
            <person name="Kallscheuer N."/>
            <person name="Luecker S."/>
            <person name="Lage O.M."/>
            <person name="Pohl T."/>
            <person name="Merkel B.J."/>
            <person name="Hornburger P."/>
            <person name="Mueller R.-W."/>
            <person name="Bruemmer F."/>
            <person name="Labrenz M."/>
            <person name="Spormann A.M."/>
            <person name="Op den Camp H."/>
            <person name="Overmann J."/>
            <person name="Amann R."/>
            <person name="Jetten M.S.M."/>
            <person name="Mascher T."/>
            <person name="Medema M.H."/>
            <person name="Devos D.P."/>
            <person name="Kaster A.-K."/>
            <person name="Ovreas L."/>
            <person name="Rohde M."/>
            <person name="Galperin M.Y."/>
            <person name="Jogler C."/>
        </authorList>
    </citation>
    <scope>NUCLEOTIDE SEQUENCE [LARGE SCALE GENOMIC DNA]</scope>
    <source>
        <strain evidence="2 3">UC8</strain>
    </source>
</reference>
<feature type="chain" id="PRO_5023046258" evidence="1">
    <location>
        <begin position="33"/>
        <end position="595"/>
    </location>
</feature>
<evidence type="ECO:0000256" key="1">
    <source>
        <dbReference type="SAM" id="SignalP"/>
    </source>
</evidence>
<dbReference type="AlphaFoldDB" id="A0A5B9QW99"/>
<dbReference type="OrthoDB" id="280208at2"/>
<dbReference type="InterPro" id="IPR016024">
    <property type="entry name" value="ARM-type_fold"/>
</dbReference>
<dbReference type="KEGG" id="rul:UC8_01780"/>
<proteinExistence type="predicted"/>
<evidence type="ECO:0000313" key="3">
    <source>
        <dbReference type="Proteomes" id="UP000325286"/>
    </source>
</evidence>
<organism evidence="2 3">
    <name type="scientific">Roseimaritima ulvae</name>
    <dbReference type="NCBI Taxonomy" id="980254"/>
    <lineage>
        <taxon>Bacteria</taxon>
        <taxon>Pseudomonadati</taxon>
        <taxon>Planctomycetota</taxon>
        <taxon>Planctomycetia</taxon>
        <taxon>Pirellulales</taxon>
        <taxon>Pirellulaceae</taxon>
        <taxon>Roseimaritima</taxon>
    </lineage>
</organism>
<dbReference type="SUPFAM" id="SSF48371">
    <property type="entry name" value="ARM repeat"/>
    <property type="match status" value="1"/>
</dbReference>
<evidence type="ECO:0000313" key="2">
    <source>
        <dbReference type="EMBL" id="QEG38223.1"/>
    </source>
</evidence>
<gene>
    <name evidence="2" type="ORF">UC8_01780</name>
</gene>
<dbReference type="RefSeq" id="WP_084426789.1">
    <property type="nucleotide sequence ID" value="NZ_CP042914.1"/>
</dbReference>
<dbReference type="Proteomes" id="UP000325286">
    <property type="component" value="Chromosome"/>
</dbReference>
<accession>A0A5B9QW99</accession>
<dbReference type="EMBL" id="CP042914">
    <property type="protein sequence ID" value="QEG38223.1"/>
    <property type="molecule type" value="Genomic_DNA"/>
</dbReference>
<dbReference type="Pfam" id="PF13646">
    <property type="entry name" value="HEAT_2"/>
    <property type="match status" value="1"/>
</dbReference>
<dbReference type="PANTHER" id="PTHR12697">
    <property type="entry name" value="PBS LYASE HEAT-LIKE PROTEIN"/>
    <property type="match status" value="1"/>
</dbReference>
<protein>
    <submittedName>
        <fullName evidence="2">HEAT repeat protein</fullName>
    </submittedName>
</protein>
<feature type="signal peptide" evidence="1">
    <location>
        <begin position="1"/>
        <end position="32"/>
    </location>
</feature>
<dbReference type="PANTHER" id="PTHR12697:SF5">
    <property type="entry name" value="DEOXYHYPUSINE HYDROXYLASE"/>
    <property type="match status" value="1"/>
</dbReference>
<name>A0A5B9QW99_9BACT</name>
<dbReference type="SMART" id="SM00567">
    <property type="entry name" value="EZ_HEAT"/>
    <property type="match status" value="5"/>
</dbReference>
<keyword evidence="1" id="KW-0732">Signal</keyword>
<dbReference type="Gene3D" id="1.25.10.10">
    <property type="entry name" value="Leucine-rich Repeat Variant"/>
    <property type="match status" value="2"/>
</dbReference>